<protein>
    <submittedName>
        <fullName evidence="1">Uncharacterized protein</fullName>
    </submittedName>
</protein>
<organism evidence="1">
    <name type="scientific">Rhizophora mucronata</name>
    <name type="common">Asiatic mangrove</name>
    <dbReference type="NCBI Taxonomy" id="61149"/>
    <lineage>
        <taxon>Eukaryota</taxon>
        <taxon>Viridiplantae</taxon>
        <taxon>Streptophyta</taxon>
        <taxon>Embryophyta</taxon>
        <taxon>Tracheophyta</taxon>
        <taxon>Spermatophyta</taxon>
        <taxon>Magnoliopsida</taxon>
        <taxon>eudicotyledons</taxon>
        <taxon>Gunneridae</taxon>
        <taxon>Pentapetalae</taxon>
        <taxon>rosids</taxon>
        <taxon>fabids</taxon>
        <taxon>Malpighiales</taxon>
        <taxon>Rhizophoraceae</taxon>
        <taxon>Rhizophora</taxon>
    </lineage>
</organism>
<sequence length="92" mass="10762">MHMISFGHLLGLQKLNPHLRESHPHFHKRGVRQFPFLELTVCLGPMGFLHSQQQIYPLLQQKLQSPLQKASEYETDLYPLEAMVKVKITKEQ</sequence>
<name>A0A2P2J354_RHIMU</name>
<proteinExistence type="predicted"/>
<reference evidence="1" key="1">
    <citation type="submission" date="2018-02" db="EMBL/GenBank/DDBJ databases">
        <title>Rhizophora mucronata_Transcriptome.</title>
        <authorList>
            <person name="Meera S.P."/>
            <person name="Sreeshan A."/>
            <person name="Augustine A."/>
        </authorList>
    </citation>
    <scope>NUCLEOTIDE SEQUENCE</scope>
    <source>
        <tissue evidence="1">Leaf</tissue>
    </source>
</reference>
<evidence type="ECO:0000313" key="1">
    <source>
        <dbReference type="EMBL" id="MBW87893.1"/>
    </source>
</evidence>
<dbReference type="EMBL" id="GGEC01007410">
    <property type="protein sequence ID" value="MBW87893.1"/>
    <property type="molecule type" value="Transcribed_RNA"/>
</dbReference>
<dbReference type="AlphaFoldDB" id="A0A2P2J354"/>
<accession>A0A2P2J354</accession>